<comment type="catalytic activity">
    <reaction evidence="8 9">
        <text>(1S,2R)-1-C-(indol-3-yl)glycerol 3-phosphate + L-serine = D-glyceraldehyde 3-phosphate + L-tryptophan + H2O</text>
        <dbReference type="Rhea" id="RHEA:10532"/>
        <dbReference type="ChEBI" id="CHEBI:15377"/>
        <dbReference type="ChEBI" id="CHEBI:33384"/>
        <dbReference type="ChEBI" id="CHEBI:57912"/>
        <dbReference type="ChEBI" id="CHEBI:58866"/>
        <dbReference type="ChEBI" id="CHEBI:59776"/>
        <dbReference type="EC" id="4.2.1.20"/>
    </reaction>
</comment>
<dbReference type="UniPathway" id="UPA00035">
    <property type="reaction ID" value="UER00044"/>
</dbReference>
<dbReference type="SUPFAM" id="SSF51366">
    <property type="entry name" value="Ribulose-phoshate binding barrel"/>
    <property type="match status" value="1"/>
</dbReference>
<name>A0A833NWL7_UNCSA</name>
<organism evidence="11 12">
    <name type="scientific">Candidatus Saganbacteria bacterium</name>
    <dbReference type="NCBI Taxonomy" id="2575572"/>
    <lineage>
        <taxon>Bacteria</taxon>
        <taxon>Bacillati</taxon>
        <taxon>Saganbacteria</taxon>
    </lineage>
</organism>
<dbReference type="InterPro" id="IPR018204">
    <property type="entry name" value="Trp_synthase_alpha_AS"/>
</dbReference>
<keyword evidence="4 9" id="KW-0028">Amino-acid biosynthesis</keyword>
<proteinExistence type="inferred from homology"/>
<dbReference type="InterPro" id="IPR011060">
    <property type="entry name" value="RibuloseP-bd_barrel"/>
</dbReference>
<evidence type="ECO:0000256" key="3">
    <source>
        <dbReference type="ARBA" id="ARBA00011270"/>
    </source>
</evidence>
<dbReference type="GO" id="GO:0005829">
    <property type="term" value="C:cytosol"/>
    <property type="evidence" value="ECO:0007669"/>
    <property type="project" value="TreeGrafter"/>
</dbReference>
<dbReference type="Gene3D" id="3.20.20.70">
    <property type="entry name" value="Aldolase class I"/>
    <property type="match status" value="1"/>
</dbReference>
<protein>
    <recommendedName>
        <fullName evidence="9">Tryptophan synthase alpha chain</fullName>
        <ecNumber evidence="9">4.2.1.20</ecNumber>
    </recommendedName>
</protein>
<evidence type="ECO:0000256" key="4">
    <source>
        <dbReference type="ARBA" id="ARBA00022605"/>
    </source>
</evidence>
<evidence type="ECO:0000313" key="12">
    <source>
        <dbReference type="Proteomes" id="UP000488506"/>
    </source>
</evidence>
<evidence type="ECO:0000256" key="9">
    <source>
        <dbReference type="HAMAP-Rule" id="MF_00131"/>
    </source>
</evidence>
<dbReference type="InterPro" id="IPR013785">
    <property type="entry name" value="Aldolase_TIM"/>
</dbReference>
<evidence type="ECO:0000256" key="5">
    <source>
        <dbReference type="ARBA" id="ARBA00022822"/>
    </source>
</evidence>
<comment type="function">
    <text evidence="1 9">The alpha subunit is responsible for the aldol cleavage of indoleglycerol phosphate to indole and glyceraldehyde 3-phosphate.</text>
</comment>
<evidence type="ECO:0000256" key="1">
    <source>
        <dbReference type="ARBA" id="ARBA00003365"/>
    </source>
</evidence>
<keyword evidence="6 9" id="KW-0057">Aromatic amino acid biosynthesis</keyword>
<dbReference type="EMBL" id="WPAF01000026">
    <property type="protein sequence ID" value="KAF0133430.1"/>
    <property type="molecule type" value="Genomic_DNA"/>
</dbReference>
<keyword evidence="5 9" id="KW-0822">Tryptophan biosynthesis</keyword>
<dbReference type="Pfam" id="PF00290">
    <property type="entry name" value="Trp_syntA"/>
    <property type="match status" value="1"/>
</dbReference>
<dbReference type="Proteomes" id="UP000488506">
    <property type="component" value="Unassembled WGS sequence"/>
</dbReference>
<evidence type="ECO:0000313" key="11">
    <source>
        <dbReference type="EMBL" id="KAF0133430.1"/>
    </source>
</evidence>
<dbReference type="GO" id="GO:0004834">
    <property type="term" value="F:tryptophan synthase activity"/>
    <property type="evidence" value="ECO:0007669"/>
    <property type="project" value="UniProtKB-UniRule"/>
</dbReference>
<dbReference type="FunFam" id="3.20.20.70:FF:000037">
    <property type="entry name" value="Tryptophan synthase alpha chain"/>
    <property type="match status" value="1"/>
</dbReference>
<dbReference type="NCBIfam" id="TIGR00262">
    <property type="entry name" value="trpA"/>
    <property type="match status" value="1"/>
</dbReference>
<dbReference type="EC" id="4.2.1.20" evidence="9"/>
<dbReference type="HAMAP" id="MF_00131">
    <property type="entry name" value="Trp_synth_alpha"/>
    <property type="match status" value="1"/>
</dbReference>
<feature type="active site" description="Proton acceptor" evidence="9">
    <location>
        <position position="55"/>
    </location>
</feature>
<dbReference type="PROSITE" id="PS00167">
    <property type="entry name" value="TRP_SYNTHASE_ALPHA"/>
    <property type="match status" value="1"/>
</dbReference>
<dbReference type="AlphaFoldDB" id="A0A833NWL7"/>
<comment type="subunit">
    <text evidence="3 9">Tetramer of two alpha and two beta chains.</text>
</comment>
<evidence type="ECO:0000256" key="10">
    <source>
        <dbReference type="RuleBase" id="RU003662"/>
    </source>
</evidence>
<evidence type="ECO:0000256" key="6">
    <source>
        <dbReference type="ARBA" id="ARBA00023141"/>
    </source>
</evidence>
<reference evidence="11 12" key="1">
    <citation type="submission" date="2019-12" db="EMBL/GenBank/DDBJ databases">
        <authorList>
            <person name="Wolfe R."/>
            <person name="Danczak R."/>
            <person name="Wilkins M."/>
        </authorList>
    </citation>
    <scope>NUCLEOTIDE SEQUENCE [LARGE SCALE GENOMIC DNA]</scope>
    <source>
        <strain evidence="11">X2_MaxBin.013</strain>
    </source>
</reference>
<comment type="similarity">
    <text evidence="9 10">Belongs to the TrpA family.</text>
</comment>
<comment type="caution">
    <text evidence="11">The sequence shown here is derived from an EMBL/GenBank/DDBJ whole genome shotgun (WGS) entry which is preliminary data.</text>
</comment>
<dbReference type="CDD" id="cd04724">
    <property type="entry name" value="Tryptophan_synthase_alpha"/>
    <property type="match status" value="1"/>
</dbReference>
<keyword evidence="7 9" id="KW-0456">Lyase</keyword>
<dbReference type="PANTHER" id="PTHR43406:SF1">
    <property type="entry name" value="TRYPTOPHAN SYNTHASE ALPHA CHAIN, CHLOROPLASTIC"/>
    <property type="match status" value="1"/>
</dbReference>
<evidence type="ECO:0000256" key="8">
    <source>
        <dbReference type="ARBA" id="ARBA00049047"/>
    </source>
</evidence>
<comment type="pathway">
    <text evidence="2 9">Amino-acid biosynthesis; L-tryptophan biosynthesis; L-tryptophan from chorismate: step 5/5.</text>
</comment>
<evidence type="ECO:0000256" key="2">
    <source>
        <dbReference type="ARBA" id="ARBA00004733"/>
    </source>
</evidence>
<dbReference type="PANTHER" id="PTHR43406">
    <property type="entry name" value="TRYPTOPHAN SYNTHASE, ALPHA CHAIN"/>
    <property type="match status" value="1"/>
</dbReference>
<gene>
    <name evidence="9" type="primary">trpA</name>
    <name evidence="11" type="ORF">FD145_1293</name>
</gene>
<feature type="active site" description="Proton acceptor" evidence="9">
    <location>
        <position position="44"/>
    </location>
</feature>
<sequence length="251" mass="27054">MSRISEVFGKRKALIPFITVGDPSISQTEKLVYDLEKAGADIIELGVPFSDPIADGPVIQAAHNRALKNNVSLQDAFLLANKVSRKIKIPLVFMLSQNLIENYGSSKFFSDCAKYGVGGVIIPDSIPDEMEEKNDSIDRILLVSPTTNEERIKMIAQKSSGFIYLISSAGITGKRSKISADVSKMAAAIKKYTNKPIAVGFGISNPAQAKEAAKHADGVIVGSALVEIIAKKQFKKAADFIKSLRRAIDAG</sequence>
<dbReference type="InterPro" id="IPR002028">
    <property type="entry name" value="Trp_synthase_suA"/>
</dbReference>
<evidence type="ECO:0000256" key="7">
    <source>
        <dbReference type="ARBA" id="ARBA00023239"/>
    </source>
</evidence>
<accession>A0A833NWL7</accession>